<feature type="compositionally biased region" description="Low complexity" evidence="1">
    <location>
        <begin position="104"/>
        <end position="120"/>
    </location>
</feature>
<evidence type="ECO:0000313" key="3">
    <source>
        <dbReference type="Proteomes" id="UP000467841"/>
    </source>
</evidence>
<keyword evidence="3" id="KW-1185">Reference proteome</keyword>
<evidence type="ECO:0000313" key="2">
    <source>
        <dbReference type="EMBL" id="CAA7023991.1"/>
    </source>
</evidence>
<gene>
    <name evidence="2" type="ORF">MERR_LOCUS11226</name>
</gene>
<evidence type="ECO:0000256" key="1">
    <source>
        <dbReference type="SAM" id="MobiDB-lite"/>
    </source>
</evidence>
<protein>
    <submittedName>
        <fullName evidence="2">Uncharacterized protein</fullName>
    </submittedName>
</protein>
<accession>A0A6D2I8D7</accession>
<comment type="caution">
    <text evidence="2">The sequence shown here is derived from an EMBL/GenBank/DDBJ whole genome shotgun (WGS) entry which is preliminary data.</text>
</comment>
<organism evidence="2 3">
    <name type="scientific">Microthlaspi erraticum</name>
    <dbReference type="NCBI Taxonomy" id="1685480"/>
    <lineage>
        <taxon>Eukaryota</taxon>
        <taxon>Viridiplantae</taxon>
        <taxon>Streptophyta</taxon>
        <taxon>Embryophyta</taxon>
        <taxon>Tracheophyta</taxon>
        <taxon>Spermatophyta</taxon>
        <taxon>Magnoliopsida</taxon>
        <taxon>eudicotyledons</taxon>
        <taxon>Gunneridae</taxon>
        <taxon>Pentapetalae</taxon>
        <taxon>rosids</taxon>
        <taxon>malvids</taxon>
        <taxon>Brassicales</taxon>
        <taxon>Brassicaceae</taxon>
        <taxon>Coluteocarpeae</taxon>
        <taxon>Microthlaspi</taxon>
    </lineage>
</organism>
<feature type="region of interest" description="Disordered" evidence="1">
    <location>
        <begin position="95"/>
        <end position="120"/>
    </location>
</feature>
<dbReference type="Proteomes" id="UP000467841">
    <property type="component" value="Unassembled WGS sequence"/>
</dbReference>
<name>A0A6D2I8D7_9BRAS</name>
<feature type="compositionally biased region" description="Basic residues" evidence="1">
    <location>
        <begin position="51"/>
        <end position="60"/>
    </location>
</feature>
<proteinExistence type="predicted"/>
<feature type="region of interest" description="Disordered" evidence="1">
    <location>
        <begin position="1"/>
        <end position="68"/>
    </location>
</feature>
<dbReference type="EMBL" id="CACVBM020000854">
    <property type="protein sequence ID" value="CAA7023991.1"/>
    <property type="molecule type" value="Genomic_DNA"/>
</dbReference>
<reference evidence="2" key="1">
    <citation type="submission" date="2020-01" db="EMBL/GenBank/DDBJ databases">
        <authorList>
            <person name="Mishra B."/>
        </authorList>
    </citation>
    <scope>NUCLEOTIDE SEQUENCE [LARGE SCALE GENOMIC DNA]</scope>
</reference>
<sequence length="120" mass="13554">MVQTARTTKHHPAVVPFHPPSSLPARHDRTGRSGKHHPSFAIPRPTIRISARPHRLTRKSSSHDRPDQAIKLIRPTDPVDRIHDQPAMIVLTVPKTEHDPTLGRASRPTVRTVRSTRSQF</sequence>
<dbReference type="AlphaFoldDB" id="A0A6D2I8D7"/>